<evidence type="ECO:0000256" key="14">
    <source>
        <dbReference type="ARBA" id="ARBA00023136"/>
    </source>
</evidence>
<evidence type="ECO:0000256" key="20">
    <source>
        <dbReference type="SAM" id="Phobius"/>
    </source>
</evidence>
<dbReference type="FunFam" id="1.20.120.1760:FF:000004">
    <property type="entry name" value="CDP-diacylglycerol--glycerol-3-phosphate 3-phosphatidyltransferase"/>
    <property type="match status" value="1"/>
</dbReference>
<keyword evidence="13" id="KW-0443">Lipid metabolism</keyword>
<sequence length="175" mass="19653">MNTANKLTLSRVIMIPLFLVVLYLGFPFSQYVALAIFILASVTDFVDGYIARHYNQVTDFGKFMDPLADKLLVMAAMLWFVETGRFPAWALLIVIAREFAVTALRLIAVERGRVIAAAWSGKIKTASTMVGICVMFLFPHPVVDTVVMAVIVLTTLYSGAEYFIKNRDVMDWKNM</sequence>
<keyword evidence="12 20" id="KW-1133">Transmembrane helix</keyword>
<dbReference type="PIRSF" id="PIRSF000847">
    <property type="entry name" value="Phos_ph_gly_syn"/>
    <property type="match status" value="1"/>
</dbReference>
<dbReference type="PANTHER" id="PTHR14269">
    <property type="entry name" value="CDP-DIACYLGLYCEROL--GLYCEROL-3-PHOSPHATE 3-PHOSPHATIDYLTRANSFERASE-RELATED"/>
    <property type="match status" value="1"/>
</dbReference>
<evidence type="ECO:0000256" key="4">
    <source>
        <dbReference type="ARBA" id="ARBA00005189"/>
    </source>
</evidence>
<evidence type="ECO:0000256" key="5">
    <source>
        <dbReference type="ARBA" id="ARBA00010441"/>
    </source>
</evidence>
<dbReference type="InterPro" id="IPR004570">
    <property type="entry name" value="Phosphatidylglycerol_P_synth"/>
</dbReference>
<evidence type="ECO:0000256" key="7">
    <source>
        <dbReference type="ARBA" id="ARBA00014944"/>
    </source>
</evidence>
<evidence type="ECO:0000313" key="22">
    <source>
        <dbReference type="Proteomes" id="UP000760668"/>
    </source>
</evidence>
<dbReference type="AlphaFoldDB" id="A0A921MM47"/>
<keyword evidence="8" id="KW-1003">Cell membrane</keyword>
<dbReference type="GO" id="GO:0008444">
    <property type="term" value="F:CDP-diacylglycerol-glycerol-3-phosphate 3-phosphatidyltransferase activity"/>
    <property type="evidence" value="ECO:0007669"/>
    <property type="project" value="UniProtKB-UniRule"/>
</dbReference>
<comment type="subcellular location">
    <subcellularLocation>
        <location evidence="2">Cell membrane</location>
        <topology evidence="2">Multi-pass membrane protein</topology>
    </subcellularLocation>
</comment>
<dbReference type="InterPro" id="IPR050324">
    <property type="entry name" value="CDP-alcohol_PTase-I"/>
</dbReference>
<feature type="transmembrane region" description="Helical" evidence="20">
    <location>
        <begin position="119"/>
        <end position="139"/>
    </location>
</feature>
<dbReference type="EC" id="2.7.8.5" evidence="6 18"/>
<evidence type="ECO:0000256" key="12">
    <source>
        <dbReference type="ARBA" id="ARBA00022989"/>
    </source>
</evidence>
<keyword evidence="9" id="KW-0444">Lipid biosynthesis</keyword>
<dbReference type="PROSITE" id="PS00379">
    <property type="entry name" value="CDP_ALCOHOL_P_TRANSF"/>
    <property type="match status" value="1"/>
</dbReference>
<dbReference type="InterPro" id="IPR048254">
    <property type="entry name" value="CDP_ALCOHOL_P_TRANSF_CS"/>
</dbReference>
<dbReference type="Proteomes" id="UP000760668">
    <property type="component" value="Unassembled WGS sequence"/>
</dbReference>
<reference evidence="21" key="2">
    <citation type="submission" date="2021-09" db="EMBL/GenBank/DDBJ databases">
        <authorList>
            <person name="Gilroy R."/>
        </authorList>
    </citation>
    <scope>NUCLEOTIDE SEQUENCE</scope>
    <source>
        <strain evidence="21">CHK179-5677</strain>
    </source>
</reference>
<evidence type="ECO:0000256" key="9">
    <source>
        <dbReference type="ARBA" id="ARBA00022516"/>
    </source>
</evidence>
<evidence type="ECO:0000256" key="17">
    <source>
        <dbReference type="ARBA" id="ARBA00048586"/>
    </source>
</evidence>
<proteinExistence type="inferred from homology"/>
<keyword evidence="15" id="KW-0594">Phospholipid biosynthesis</keyword>
<evidence type="ECO:0000256" key="8">
    <source>
        <dbReference type="ARBA" id="ARBA00022475"/>
    </source>
</evidence>
<dbReference type="Gene3D" id="1.20.120.1760">
    <property type="match status" value="1"/>
</dbReference>
<dbReference type="GO" id="GO:0005886">
    <property type="term" value="C:plasma membrane"/>
    <property type="evidence" value="ECO:0007669"/>
    <property type="project" value="UniProtKB-SubCell"/>
</dbReference>
<accession>A0A921MM47</accession>
<reference evidence="21" key="1">
    <citation type="journal article" date="2021" name="PeerJ">
        <title>Extensive microbial diversity within the chicken gut microbiome revealed by metagenomics and culture.</title>
        <authorList>
            <person name="Gilroy R."/>
            <person name="Ravi A."/>
            <person name="Getino M."/>
            <person name="Pursley I."/>
            <person name="Horton D.L."/>
            <person name="Alikhan N.F."/>
            <person name="Baker D."/>
            <person name="Gharbi K."/>
            <person name="Hall N."/>
            <person name="Watson M."/>
            <person name="Adriaenssens E.M."/>
            <person name="Foster-Nyarko E."/>
            <person name="Jarju S."/>
            <person name="Secka A."/>
            <person name="Antonio M."/>
            <person name="Oren A."/>
            <person name="Chaudhuri R.R."/>
            <person name="La Ragione R."/>
            <person name="Hildebrand F."/>
            <person name="Pallen M.J."/>
        </authorList>
    </citation>
    <scope>NUCLEOTIDE SEQUENCE</scope>
    <source>
        <strain evidence="21">CHK179-5677</strain>
    </source>
</reference>
<dbReference type="EMBL" id="DYUC01000069">
    <property type="protein sequence ID" value="HJG86772.1"/>
    <property type="molecule type" value="Genomic_DNA"/>
</dbReference>
<comment type="catalytic activity">
    <reaction evidence="17">
        <text>a CDP-1,2-diacyl-sn-glycerol + sn-glycerol 3-phosphate = a 1,2-diacyl-sn-glycero-3-phospho-(1'-sn-glycero-3'-phosphate) + CMP + H(+)</text>
        <dbReference type="Rhea" id="RHEA:12593"/>
        <dbReference type="ChEBI" id="CHEBI:15378"/>
        <dbReference type="ChEBI" id="CHEBI:57597"/>
        <dbReference type="ChEBI" id="CHEBI:58332"/>
        <dbReference type="ChEBI" id="CHEBI:60110"/>
        <dbReference type="ChEBI" id="CHEBI:60377"/>
        <dbReference type="EC" id="2.7.8.5"/>
    </reaction>
</comment>
<gene>
    <name evidence="21" type="primary">pgsA</name>
    <name evidence="21" type="ORF">K8V01_07115</name>
</gene>
<dbReference type="PANTHER" id="PTHR14269:SF62">
    <property type="entry name" value="CDP-DIACYLGLYCEROL--GLYCEROL-3-PHOSPHATE 3-PHOSPHATIDYLTRANSFERASE 1, CHLOROPLASTIC"/>
    <property type="match status" value="1"/>
</dbReference>
<evidence type="ECO:0000256" key="3">
    <source>
        <dbReference type="ARBA" id="ARBA00005042"/>
    </source>
</evidence>
<evidence type="ECO:0000256" key="6">
    <source>
        <dbReference type="ARBA" id="ARBA00013170"/>
    </source>
</evidence>
<evidence type="ECO:0000256" key="1">
    <source>
        <dbReference type="ARBA" id="ARBA00003973"/>
    </source>
</evidence>
<dbReference type="NCBIfam" id="TIGR00560">
    <property type="entry name" value="pgsA"/>
    <property type="match status" value="1"/>
</dbReference>
<evidence type="ECO:0000256" key="15">
    <source>
        <dbReference type="ARBA" id="ARBA00023209"/>
    </source>
</evidence>
<evidence type="ECO:0000256" key="18">
    <source>
        <dbReference type="NCBIfam" id="TIGR00560"/>
    </source>
</evidence>
<evidence type="ECO:0000313" key="21">
    <source>
        <dbReference type="EMBL" id="HJG86772.1"/>
    </source>
</evidence>
<dbReference type="RefSeq" id="WP_294531642.1">
    <property type="nucleotide sequence ID" value="NZ_DYUC01000069.1"/>
</dbReference>
<keyword evidence="10 19" id="KW-0808">Transferase</keyword>
<evidence type="ECO:0000256" key="11">
    <source>
        <dbReference type="ARBA" id="ARBA00022692"/>
    </source>
</evidence>
<dbReference type="InterPro" id="IPR043130">
    <property type="entry name" value="CDP-OH_PTrfase_TM_dom"/>
</dbReference>
<organism evidence="21 22">
    <name type="scientific">Pseudoflavonifractor capillosus</name>
    <dbReference type="NCBI Taxonomy" id="106588"/>
    <lineage>
        <taxon>Bacteria</taxon>
        <taxon>Bacillati</taxon>
        <taxon>Bacillota</taxon>
        <taxon>Clostridia</taxon>
        <taxon>Eubacteriales</taxon>
        <taxon>Oscillospiraceae</taxon>
        <taxon>Pseudoflavonifractor</taxon>
    </lineage>
</organism>
<comment type="caution">
    <text evidence="21">The sequence shown here is derived from an EMBL/GenBank/DDBJ whole genome shotgun (WGS) entry which is preliminary data.</text>
</comment>
<keyword evidence="11 20" id="KW-0812">Transmembrane</keyword>
<comment type="pathway">
    <text evidence="3">Phospholipid metabolism; phosphatidylglycerol biosynthesis; phosphatidylglycerol from CDP-diacylglycerol: step 1/2.</text>
</comment>
<feature type="transmembrane region" description="Helical" evidence="20">
    <location>
        <begin position="145"/>
        <end position="164"/>
    </location>
</feature>
<evidence type="ECO:0000256" key="13">
    <source>
        <dbReference type="ARBA" id="ARBA00023098"/>
    </source>
</evidence>
<dbReference type="Pfam" id="PF01066">
    <property type="entry name" value="CDP-OH_P_transf"/>
    <property type="match status" value="1"/>
</dbReference>
<dbReference type="InterPro" id="IPR000462">
    <property type="entry name" value="CDP-OH_P_trans"/>
</dbReference>
<protein>
    <recommendedName>
        <fullName evidence="7 18">CDP-diacylglycerol--glycerol-3-phosphate 3-phosphatidyltransferase</fullName>
        <ecNumber evidence="6 18">2.7.8.5</ecNumber>
    </recommendedName>
</protein>
<comment type="pathway">
    <text evidence="4">Lipid metabolism.</text>
</comment>
<dbReference type="GO" id="GO:0046474">
    <property type="term" value="P:glycerophospholipid biosynthetic process"/>
    <property type="evidence" value="ECO:0007669"/>
    <property type="project" value="TreeGrafter"/>
</dbReference>
<evidence type="ECO:0000256" key="2">
    <source>
        <dbReference type="ARBA" id="ARBA00004651"/>
    </source>
</evidence>
<keyword evidence="16" id="KW-1208">Phospholipid metabolism</keyword>
<name>A0A921MM47_9FIRM</name>
<keyword evidence="14 20" id="KW-0472">Membrane</keyword>
<comment type="similarity">
    <text evidence="5 19">Belongs to the CDP-alcohol phosphatidyltransferase class-I family.</text>
</comment>
<evidence type="ECO:0000256" key="16">
    <source>
        <dbReference type="ARBA" id="ARBA00023264"/>
    </source>
</evidence>
<comment type="function">
    <text evidence="1">This protein catalyzes the committed step to the synthesis of the acidic phospholipids.</text>
</comment>
<evidence type="ECO:0000256" key="10">
    <source>
        <dbReference type="ARBA" id="ARBA00022679"/>
    </source>
</evidence>
<evidence type="ECO:0000256" key="19">
    <source>
        <dbReference type="RuleBase" id="RU003750"/>
    </source>
</evidence>